<dbReference type="Pfam" id="PF11241">
    <property type="entry name" value="DUF3043"/>
    <property type="match status" value="1"/>
</dbReference>
<reference evidence="4" key="1">
    <citation type="submission" date="2019-04" db="EMBL/GenBank/DDBJ databases">
        <title>Draft genome sequence of Pseudonocardiaceae bacterium SL3-2-4.</title>
        <authorList>
            <person name="Ningsih F."/>
            <person name="Yokota A."/>
            <person name="Sakai Y."/>
            <person name="Nanatani K."/>
            <person name="Yabe S."/>
            <person name="Oetari A."/>
            <person name="Sjamsuridzal W."/>
        </authorList>
    </citation>
    <scope>NUCLEOTIDE SEQUENCE [LARGE SCALE GENOMIC DNA]</scope>
    <source>
        <strain evidence="4">SL3-2-4</strain>
    </source>
</reference>
<keyword evidence="4" id="KW-1185">Reference proteome</keyword>
<evidence type="ECO:0000256" key="2">
    <source>
        <dbReference type="SAM" id="Phobius"/>
    </source>
</evidence>
<keyword evidence="2" id="KW-0812">Transmembrane</keyword>
<keyword evidence="2" id="KW-1133">Transmembrane helix</keyword>
<gene>
    <name evidence="3" type="ORF">GTS_20360</name>
</gene>
<name>A0A4D4J962_9PSEU</name>
<comment type="caution">
    <text evidence="3">The sequence shown here is derived from an EMBL/GenBank/DDBJ whole genome shotgun (WGS) entry which is preliminary data.</text>
</comment>
<organism evidence="3 4">
    <name type="scientific">Gandjariella thermophila</name>
    <dbReference type="NCBI Taxonomy" id="1931992"/>
    <lineage>
        <taxon>Bacteria</taxon>
        <taxon>Bacillati</taxon>
        <taxon>Actinomycetota</taxon>
        <taxon>Actinomycetes</taxon>
        <taxon>Pseudonocardiales</taxon>
        <taxon>Pseudonocardiaceae</taxon>
        <taxon>Gandjariella</taxon>
    </lineage>
</organism>
<evidence type="ECO:0000313" key="4">
    <source>
        <dbReference type="Proteomes" id="UP000298860"/>
    </source>
</evidence>
<dbReference type="RefSeq" id="WP_137813520.1">
    <property type="nucleotide sequence ID" value="NZ_BJFL01000007.1"/>
</dbReference>
<sequence>MRFLRRNAKETAETADEGAAEVMSAAEQNSSTARTRTTGKGRPTPKRREAERRRRGPVPPPPRTQREAMRRMRGNKEERRRAAAERRERMMAGDDRYLMPRDRGPVRAYVRDLVDSRRNLMGFFMPLAIVVFLALLVPSVRVQQYATLFCTVMLALMIIEGLVLGMIVTRRVRAKFPNATDRGLSLGWYAFVRASQVRRLRVPRPRVRVGERPA</sequence>
<evidence type="ECO:0000313" key="3">
    <source>
        <dbReference type="EMBL" id="GDY30403.1"/>
    </source>
</evidence>
<evidence type="ECO:0000256" key="1">
    <source>
        <dbReference type="SAM" id="MobiDB-lite"/>
    </source>
</evidence>
<dbReference type="AlphaFoldDB" id="A0A4D4J962"/>
<protein>
    <recommendedName>
        <fullName evidence="5">DUF3043 domain-containing protein</fullName>
    </recommendedName>
</protein>
<dbReference type="OrthoDB" id="5194448at2"/>
<dbReference type="EMBL" id="BJFL01000007">
    <property type="protein sequence ID" value="GDY30403.1"/>
    <property type="molecule type" value="Genomic_DNA"/>
</dbReference>
<feature type="region of interest" description="Disordered" evidence="1">
    <location>
        <begin position="1"/>
        <end position="87"/>
    </location>
</feature>
<feature type="compositionally biased region" description="Basic and acidic residues" evidence="1">
    <location>
        <begin position="64"/>
        <end position="87"/>
    </location>
</feature>
<keyword evidence="2" id="KW-0472">Membrane</keyword>
<accession>A0A4D4J962</accession>
<dbReference type="InterPro" id="IPR021403">
    <property type="entry name" value="DUF3043"/>
</dbReference>
<feature type="transmembrane region" description="Helical" evidence="2">
    <location>
        <begin position="120"/>
        <end position="140"/>
    </location>
</feature>
<proteinExistence type="predicted"/>
<feature type="transmembrane region" description="Helical" evidence="2">
    <location>
        <begin position="146"/>
        <end position="168"/>
    </location>
</feature>
<evidence type="ECO:0008006" key="5">
    <source>
        <dbReference type="Google" id="ProtNLM"/>
    </source>
</evidence>
<dbReference type="Proteomes" id="UP000298860">
    <property type="component" value="Unassembled WGS sequence"/>
</dbReference>